<feature type="transmembrane region" description="Helical" evidence="6">
    <location>
        <begin position="203"/>
        <end position="230"/>
    </location>
</feature>
<evidence type="ECO:0000313" key="8">
    <source>
        <dbReference type="Proteomes" id="UP000244338"/>
    </source>
</evidence>
<feature type="transmembrane region" description="Helical" evidence="6">
    <location>
        <begin position="411"/>
        <end position="429"/>
    </location>
</feature>
<dbReference type="EMBL" id="PEBX01000009">
    <property type="protein sequence ID" value="PTQ57309.1"/>
    <property type="molecule type" value="Genomic_DNA"/>
</dbReference>
<evidence type="ECO:0000256" key="3">
    <source>
        <dbReference type="ARBA" id="ARBA00022692"/>
    </source>
</evidence>
<feature type="transmembrane region" description="Helical" evidence="6">
    <location>
        <begin position="137"/>
        <end position="158"/>
    </location>
</feature>
<evidence type="ECO:0000256" key="5">
    <source>
        <dbReference type="ARBA" id="ARBA00023136"/>
    </source>
</evidence>
<feature type="transmembrane region" description="Helical" evidence="6">
    <location>
        <begin position="322"/>
        <end position="342"/>
    </location>
</feature>
<feature type="transmembrane region" description="Helical" evidence="6">
    <location>
        <begin position="354"/>
        <end position="375"/>
    </location>
</feature>
<keyword evidence="3 6" id="KW-0812">Transmembrane</keyword>
<evidence type="ECO:0000313" key="7">
    <source>
        <dbReference type="EMBL" id="PTQ57309.1"/>
    </source>
</evidence>
<organism evidence="7 8">
    <name type="scientific">Candidatus Carbonibacillus altaicus</name>
    <dbReference type="NCBI Taxonomy" id="2163959"/>
    <lineage>
        <taxon>Bacteria</taxon>
        <taxon>Bacillati</taxon>
        <taxon>Bacillota</taxon>
        <taxon>Bacilli</taxon>
        <taxon>Bacillales</taxon>
        <taxon>Candidatus Carbonibacillus</taxon>
    </lineage>
</organism>
<evidence type="ECO:0000256" key="2">
    <source>
        <dbReference type="ARBA" id="ARBA00022475"/>
    </source>
</evidence>
<name>A0A2R6Y3P6_9BACL</name>
<feature type="transmembrane region" description="Helical" evidence="6">
    <location>
        <begin position="250"/>
        <end position="269"/>
    </location>
</feature>
<feature type="transmembrane region" description="Helical" evidence="6">
    <location>
        <begin position="78"/>
        <end position="101"/>
    </location>
</feature>
<feature type="transmembrane region" description="Helical" evidence="6">
    <location>
        <begin position="435"/>
        <end position="459"/>
    </location>
</feature>
<dbReference type="Proteomes" id="UP000244338">
    <property type="component" value="Unassembled WGS sequence"/>
</dbReference>
<dbReference type="PANTHER" id="PTHR30250:SF31">
    <property type="entry name" value="INNER MEMBRANE PROTEIN YGHQ"/>
    <property type="match status" value="1"/>
</dbReference>
<dbReference type="PANTHER" id="PTHR30250">
    <property type="entry name" value="PST FAMILY PREDICTED COLANIC ACID TRANSPORTER"/>
    <property type="match status" value="1"/>
</dbReference>
<feature type="transmembrane region" description="Helical" evidence="6">
    <location>
        <begin position="36"/>
        <end position="57"/>
    </location>
</feature>
<dbReference type="Pfam" id="PF13440">
    <property type="entry name" value="Polysacc_synt_3"/>
    <property type="match status" value="1"/>
</dbReference>
<keyword evidence="2" id="KW-1003">Cell membrane</keyword>
<evidence type="ECO:0000256" key="1">
    <source>
        <dbReference type="ARBA" id="ARBA00004651"/>
    </source>
</evidence>
<sequence length="479" mass="53342">MLLRHSLSYFLARGVAGIFNFLAIALYTRLLTPESYGLYALVMAASGLMNIVLFQWIKLSQKRYYLTYKDDVAPLLSNILSLFLLMAFLSGLVVMGAYLLHIVNLPFIAYLILLLLVWVMAWQELNLDLFTVQFRRLNFGMSTVVRASVALLIGSLLAYAGYDAYGVLFGVLLGTLLASLYGWKQNWSTITPKWDRTVVKKLFVYGFPFTFTFSFSFVLGTAGRFFIAAYMGEGATGIYSATYDFSQQTLLFLMSVINLAAYPLALQALEKSGKDKAREQIKANGTLLMSIAVPAVVGLIMLRKPIIDLMMGEAYRTEAMHILPLIVIAAFIEGIKAFHFDLAFQLGEKTSYQALIAFSGALTAIVLYVVLIPVFQLQGAAMATLGSFLVTLILSIMLGRGIFKIPFPFCDTFKIVLSTLMMGMFLAVWDVEKTSWFVLLLQMTGAIIVYGISFLILNVGQYRSELIKILGRQVKKYGA</sequence>
<keyword evidence="4 6" id="KW-1133">Transmembrane helix</keyword>
<evidence type="ECO:0000256" key="6">
    <source>
        <dbReference type="SAM" id="Phobius"/>
    </source>
</evidence>
<feature type="transmembrane region" description="Helical" evidence="6">
    <location>
        <begin position="107"/>
        <end position="125"/>
    </location>
</feature>
<protein>
    <submittedName>
        <fullName evidence="7">Polysaccharide biosynthesis protein</fullName>
    </submittedName>
</protein>
<dbReference type="AlphaFoldDB" id="A0A2R6Y3P6"/>
<evidence type="ECO:0000256" key="4">
    <source>
        <dbReference type="ARBA" id="ARBA00022989"/>
    </source>
</evidence>
<feature type="transmembrane region" description="Helical" evidence="6">
    <location>
        <begin position="381"/>
        <end position="399"/>
    </location>
</feature>
<dbReference type="GO" id="GO:0005886">
    <property type="term" value="C:plasma membrane"/>
    <property type="evidence" value="ECO:0007669"/>
    <property type="project" value="UniProtKB-SubCell"/>
</dbReference>
<dbReference type="InterPro" id="IPR050833">
    <property type="entry name" value="Poly_Biosynth_Transport"/>
</dbReference>
<feature type="transmembrane region" description="Helical" evidence="6">
    <location>
        <begin position="164"/>
        <end position="183"/>
    </location>
</feature>
<gene>
    <name evidence="7" type="ORF">BSOLF_1860</name>
</gene>
<reference evidence="8" key="1">
    <citation type="journal article" date="2018" name="Sci. Rep.">
        <title>Lignite coal burning seam in the remote Altai Mountains harbors a hydrogen-driven thermophilic microbial community.</title>
        <authorList>
            <person name="Kadnikov V.V."/>
            <person name="Mardanov A.V."/>
            <person name="Ivasenko D.A."/>
            <person name="Antsiferov D.V."/>
            <person name="Beletsky A.V."/>
            <person name="Karnachuk O.V."/>
            <person name="Ravin N.V."/>
        </authorList>
    </citation>
    <scope>NUCLEOTIDE SEQUENCE [LARGE SCALE GENOMIC DNA]</scope>
</reference>
<accession>A0A2R6Y3P6</accession>
<comment type="subcellular location">
    <subcellularLocation>
        <location evidence="1">Cell membrane</location>
        <topology evidence="1">Multi-pass membrane protein</topology>
    </subcellularLocation>
</comment>
<feature type="transmembrane region" description="Helical" evidence="6">
    <location>
        <begin position="281"/>
        <end position="302"/>
    </location>
</feature>
<proteinExistence type="predicted"/>
<comment type="caution">
    <text evidence="7">The sequence shown here is derived from an EMBL/GenBank/DDBJ whole genome shotgun (WGS) entry which is preliminary data.</text>
</comment>
<feature type="transmembrane region" description="Helical" evidence="6">
    <location>
        <begin position="7"/>
        <end position="30"/>
    </location>
</feature>
<keyword evidence="5 6" id="KW-0472">Membrane</keyword>